<protein>
    <submittedName>
        <fullName evidence="1">HET-domain-containing protein</fullName>
    </submittedName>
</protein>
<sequence>MDNLPLVEVIAGCHICHNIGAYAFVRVSFHEIHASSASGNGCIKCSVLWKVALVFIPDRLRQSNTLISFRITQLGNPKSIFNLEVFGATGESLSRHIVFFTTSERPYVFGQKVIDNGHLLEGKTSSRDVWRTVRYWLADCVNQHRTPACYRDSVSASNTLPTRVLDLGRLTNAQADIMLHETQNGEAGVYMCLSHCWGPQGCALKTTSQNLGAHKNCISFEFLPQTFKDAVIFTRWLGIRYLWIDSLCIIQDSDEDWELESGAMAQVYENSYLTLSAAKASCDSEGMFMDEERSTTQYYFTNGNDSADHLPLQNCDASSHQSFQKTRSRRPIQFYMRESIFHSPIDGEFYERESHPSFPLLSRAWAFQERILSPRVLHFGGQELYWECRQETYCECGHKGIAKSWAKREYGDLLSEISERVLKSKITSPSSLLNHFTRWKRLVEKYSQKHLSFPIDRLPALSGLASRMQNRFSGTYLAGIWQSDTGALIWHVNGDPEAILSQYIAPSWSWASVNRGITYIRIGLRDEIFYSIVEAMCVPLGLNPAGQVSSGYLIVKGQYETVKYNPVTEEWYIGRQPDHLLYWDSSHVKPFWDSRWEDPLEKPLRDLILLRLVRLVDWIVFLILQKMDAKEETVQRVGLLKVDKFAAGEEHLNEANCFCGTTTAKMI</sequence>
<reference evidence="1" key="1">
    <citation type="journal article" date="2020" name="Stud. Mycol.">
        <title>101 Dothideomycetes genomes: a test case for predicting lifestyles and emergence of pathogens.</title>
        <authorList>
            <person name="Haridas S."/>
            <person name="Albert R."/>
            <person name="Binder M."/>
            <person name="Bloem J."/>
            <person name="Labutti K."/>
            <person name="Salamov A."/>
            <person name="Andreopoulos B."/>
            <person name="Baker S."/>
            <person name="Barry K."/>
            <person name="Bills G."/>
            <person name="Bluhm B."/>
            <person name="Cannon C."/>
            <person name="Castanera R."/>
            <person name="Culley D."/>
            <person name="Daum C."/>
            <person name="Ezra D."/>
            <person name="Gonzalez J."/>
            <person name="Henrissat B."/>
            <person name="Kuo A."/>
            <person name="Liang C."/>
            <person name="Lipzen A."/>
            <person name="Lutzoni F."/>
            <person name="Magnuson J."/>
            <person name="Mondo S."/>
            <person name="Nolan M."/>
            <person name="Ohm R."/>
            <person name="Pangilinan J."/>
            <person name="Park H.-J."/>
            <person name="Ramirez L."/>
            <person name="Alfaro M."/>
            <person name="Sun H."/>
            <person name="Tritt A."/>
            <person name="Yoshinaga Y."/>
            <person name="Zwiers L.-H."/>
            <person name="Turgeon B."/>
            <person name="Goodwin S."/>
            <person name="Spatafora J."/>
            <person name="Crous P."/>
            <person name="Grigoriev I."/>
        </authorList>
    </citation>
    <scope>NUCLEOTIDE SEQUENCE</scope>
    <source>
        <strain evidence="1">ATCC 200398</strain>
    </source>
</reference>
<proteinExistence type="predicted"/>
<dbReference type="Proteomes" id="UP000799755">
    <property type="component" value="Unassembled WGS sequence"/>
</dbReference>
<comment type="caution">
    <text evidence="1">The sequence shown here is derived from an EMBL/GenBank/DDBJ whole genome shotgun (WGS) entry which is preliminary data.</text>
</comment>
<organism evidence="1 2">
    <name type="scientific">Lindgomyces ingoldianus</name>
    <dbReference type="NCBI Taxonomy" id="673940"/>
    <lineage>
        <taxon>Eukaryota</taxon>
        <taxon>Fungi</taxon>
        <taxon>Dikarya</taxon>
        <taxon>Ascomycota</taxon>
        <taxon>Pezizomycotina</taxon>
        <taxon>Dothideomycetes</taxon>
        <taxon>Pleosporomycetidae</taxon>
        <taxon>Pleosporales</taxon>
        <taxon>Lindgomycetaceae</taxon>
        <taxon>Lindgomyces</taxon>
    </lineage>
</organism>
<evidence type="ECO:0000313" key="2">
    <source>
        <dbReference type="Proteomes" id="UP000799755"/>
    </source>
</evidence>
<keyword evidence="2" id="KW-1185">Reference proteome</keyword>
<evidence type="ECO:0000313" key="1">
    <source>
        <dbReference type="EMBL" id="KAF2468074.1"/>
    </source>
</evidence>
<name>A0ACB6QM35_9PLEO</name>
<dbReference type="EMBL" id="MU003517">
    <property type="protein sequence ID" value="KAF2468074.1"/>
    <property type="molecule type" value="Genomic_DNA"/>
</dbReference>
<accession>A0ACB6QM35</accession>
<gene>
    <name evidence="1" type="ORF">BDR25DRAFT_344391</name>
</gene>